<evidence type="ECO:0000313" key="2">
    <source>
        <dbReference type="EMBL" id="EGV19390.1"/>
    </source>
</evidence>
<dbReference type="Proteomes" id="UP000005459">
    <property type="component" value="Unassembled WGS sequence"/>
</dbReference>
<dbReference type="eggNOG" id="ENOG5033HMH">
    <property type="taxonomic scope" value="Bacteria"/>
</dbReference>
<accession>F9U9D2</accession>
<dbReference type="STRING" id="768671.ThimaDRAFT_1534"/>
<gene>
    <name evidence="2" type="ORF">ThimaDRAFT_1534</name>
</gene>
<dbReference type="InterPro" id="IPR057589">
    <property type="entry name" value="GT_PLOD"/>
</dbReference>
<evidence type="ECO:0000259" key="1">
    <source>
        <dbReference type="Pfam" id="PF25342"/>
    </source>
</evidence>
<name>F9U9D2_9GAMM</name>
<dbReference type="Pfam" id="PF25342">
    <property type="entry name" value="GT_PLOD"/>
    <property type="match status" value="1"/>
</dbReference>
<dbReference type="EMBL" id="AFWV01000004">
    <property type="protein sequence ID" value="EGV19390.1"/>
    <property type="molecule type" value="Genomic_DNA"/>
</dbReference>
<dbReference type="CDD" id="cd22997">
    <property type="entry name" value="GT_LH"/>
    <property type="match status" value="1"/>
</dbReference>
<dbReference type="AlphaFoldDB" id="F9U9D2"/>
<sequence>MSADAVLTRALAVDPPSTDRAPAHPAGLRLVNEQLGTEPLVVHAHGHHRNHPHWPPIRDAFFRSAPATIGPSARVSVITCNNGAQAMGLLERGLEHLGVPYRVGGQGIRDWVNARDKPRAICALLDTIETPYVLYADSRDALILGNPEILVDRFEGHFETDIVFGADRLSWPPLPRFKRFERAMAAGQPGDFHYLNGGTWIGRTAFCRDLFAAALEIPPTPEAPDSEQGILRTLWMERPSEIALDYRCRMFQNIGFVAAPIFRIETGSTTDDARSS</sequence>
<feature type="domain" description="PLOD1-3-like GT" evidence="1">
    <location>
        <begin position="132"/>
        <end position="255"/>
    </location>
</feature>
<evidence type="ECO:0000313" key="3">
    <source>
        <dbReference type="Proteomes" id="UP000005459"/>
    </source>
</evidence>
<reference evidence="2 3" key="1">
    <citation type="submission" date="2011-06" db="EMBL/GenBank/DDBJ databases">
        <title>The draft genome of Thiocapsa marina 5811.</title>
        <authorList>
            <consortium name="US DOE Joint Genome Institute (JGI-PGF)"/>
            <person name="Lucas S."/>
            <person name="Han J."/>
            <person name="Cheng J.-F."/>
            <person name="Goodwin L."/>
            <person name="Pitluck S."/>
            <person name="Peters L."/>
            <person name="Land M.L."/>
            <person name="Hauser L."/>
            <person name="Vogl K."/>
            <person name="Liu Z."/>
            <person name="Imhoff J."/>
            <person name="Thiel V."/>
            <person name="Frigaard N.-U."/>
            <person name="Bryant D."/>
            <person name="Woyke T.J."/>
        </authorList>
    </citation>
    <scope>NUCLEOTIDE SEQUENCE [LARGE SCALE GENOMIC DNA]</scope>
    <source>
        <strain evidence="2 3">5811</strain>
    </source>
</reference>
<organism evidence="2 3">
    <name type="scientific">Thiocapsa marina 5811</name>
    <dbReference type="NCBI Taxonomy" id="768671"/>
    <lineage>
        <taxon>Bacteria</taxon>
        <taxon>Pseudomonadati</taxon>
        <taxon>Pseudomonadota</taxon>
        <taxon>Gammaproteobacteria</taxon>
        <taxon>Chromatiales</taxon>
        <taxon>Chromatiaceae</taxon>
        <taxon>Thiocapsa</taxon>
    </lineage>
</organism>
<proteinExistence type="predicted"/>
<protein>
    <recommendedName>
        <fullName evidence="1">PLOD1-3-like GT domain-containing protein</fullName>
    </recommendedName>
</protein>
<keyword evidence="3" id="KW-1185">Reference proteome</keyword>